<keyword evidence="2" id="KW-0540">Nuclease</keyword>
<dbReference type="EMBL" id="RSAS01000508">
    <property type="protein sequence ID" value="RRR70596.1"/>
    <property type="molecule type" value="Genomic_DNA"/>
</dbReference>
<dbReference type="PANTHER" id="PTHR35400">
    <property type="entry name" value="SLR1083 PROTEIN"/>
    <property type="match status" value="1"/>
</dbReference>
<evidence type="ECO:0000313" key="2">
    <source>
        <dbReference type="EMBL" id="RRR70596.1"/>
    </source>
</evidence>
<dbReference type="Gene3D" id="3.90.1570.10">
    <property type="entry name" value="tt1808, chain A"/>
    <property type="match status" value="1"/>
</dbReference>
<comment type="caution">
    <text evidence="2">The sequence shown here is derived from an EMBL/GenBank/DDBJ whole genome shotgun (WGS) entry which is preliminary data.</text>
</comment>
<dbReference type="InterPro" id="IPR011335">
    <property type="entry name" value="Restrct_endonuc-II-like"/>
</dbReference>
<proteinExistence type="predicted"/>
<dbReference type="CDD" id="cd06260">
    <property type="entry name" value="DUF820-like"/>
    <property type="match status" value="1"/>
</dbReference>
<dbReference type="Proteomes" id="UP000280307">
    <property type="component" value="Unassembled WGS sequence"/>
</dbReference>
<name>A0A426TXM3_9CHLR</name>
<feature type="domain" description="Putative restriction endonuclease" evidence="1">
    <location>
        <begin position="13"/>
        <end position="178"/>
    </location>
</feature>
<dbReference type="InterPro" id="IPR008538">
    <property type="entry name" value="Uma2"/>
</dbReference>
<organism evidence="2 3">
    <name type="scientific">Candidatus Viridilinea halotolerans</name>
    <dbReference type="NCBI Taxonomy" id="2491704"/>
    <lineage>
        <taxon>Bacteria</taxon>
        <taxon>Bacillati</taxon>
        <taxon>Chloroflexota</taxon>
        <taxon>Chloroflexia</taxon>
        <taxon>Chloroflexales</taxon>
        <taxon>Chloroflexineae</taxon>
        <taxon>Oscillochloridaceae</taxon>
        <taxon>Candidatus Viridilinea</taxon>
    </lineage>
</organism>
<gene>
    <name evidence="2" type="ORF">EI684_13075</name>
</gene>
<dbReference type="PANTHER" id="PTHR35400:SF1">
    <property type="entry name" value="SLR1083 PROTEIN"/>
    <property type="match status" value="1"/>
</dbReference>
<reference evidence="2 3" key="1">
    <citation type="submission" date="2018-12" db="EMBL/GenBank/DDBJ databases">
        <title>Genome Sequence of Candidatus Viridilinea halotolerans isolated from saline sulfide-rich spring.</title>
        <authorList>
            <person name="Grouzdev D.S."/>
            <person name="Burganskaya E.I."/>
            <person name="Krutkina M.S."/>
            <person name="Sukhacheva M.V."/>
            <person name="Gorlenko V.M."/>
        </authorList>
    </citation>
    <scope>NUCLEOTIDE SEQUENCE [LARGE SCALE GENOMIC DNA]</scope>
    <source>
        <strain evidence="2">Chok-6</strain>
    </source>
</reference>
<dbReference type="AlphaFoldDB" id="A0A426TXM3"/>
<sequence length="186" mass="20730">MSLASVRKQFSVDDYNRMREVGILAEDDRLELLAGEIYTMSPVGPLHVALVNRLNRLLQRQVGEQGIVSVQNPIRLDQRSEPQPDLAILAPRADFYSGALATADDVLLLIEVADSSLAYDRDGKLPLYARARMSEVWLLDVVSRTLTQYTQPRHNSYAQRQAFGMGMSLRATLLPSVVVAVDEVFA</sequence>
<dbReference type="Pfam" id="PF05685">
    <property type="entry name" value="Uma2"/>
    <property type="match status" value="1"/>
</dbReference>
<keyword evidence="2" id="KW-0378">Hydrolase</keyword>
<evidence type="ECO:0000313" key="3">
    <source>
        <dbReference type="Proteomes" id="UP000280307"/>
    </source>
</evidence>
<dbReference type="SUPFAM" id="SSF52980">
    <property type="entry name" value="Restriction endonuclease-like"/>
    <property type="match status" value="1"/>
</dbReference>
<protein>
    <submittedName>
        <fullName evidence="2">Uma2 family endonuclease</fullName>
    </submittedName>
</protein>
<evidence type="ECO:0000259" key="1">
    <source>
        <dbReference type="Pfam" id="PF05685"/>
    </source>
</evidence>
<accession>A0A426TXM3</accession>
<keyword evidence="2" id="KW-0255">Endonuclease</keyword>
<dbReference type="GO" id="GO:0004519">
    <property type="term" value="F:endonuclease activity"/>
    <property type="evidence" value="ECO:0007669"/>
    <property type="project" value="UniProtKB-KW"/>
</dbReference>
<dbReference type="InterPro" id="IPR012296">
    <property type="entry name" value="Nuclease_put_TT1808"/>
</dbReference>